<dbReference type="PROSITE" id="PS51318">
    <property type="entry name" value="TAT"/>
    <property type="match status" value="1"/>
</dbReference>
<reference evidence="2" key="1">
    <citation type="submission" date="2020-01" db="EMBL/GenBank/DDBJ databases">
        <title>Insect and environment-associated Actinomycetes.</title>
        <authorList>
            <person name="Currrie C."/>
            <person name="Chevrette M."/>
            <person name="Carlson C."/>
            <person name="Stubbendieck R."/>
            <person name="Wendt-Pienkowski E."/>
        </authorList>
    </citation>
    <scope>NUCLEOTIDE SEQUENCE</scope>
    <source>
        <strain evidence="2">SID12501</strain>
    </source>
</reference>
<organism evidence="2">
    <name type="scientific">Streptomyces sp. SID12501</name>
    <dbReference type="NCBI Taxonomy" id="2706042"/>
    <lineage>
        <taxon>Bacteria</taxon>
        <taxon>Bacillati</taxon>
        <taxon>Actinomycetota</taxon>
        <taxon>Actinomycetes</taxon>
        <taxon>Kitasatosporales</taxon>
        <taxon>Streptomycetaceae</taxon>
        <taxon>Streptomyces</taxon>
    </lineage>
</organism>
<gene>
    <name evidence="2" type="ORF">G3I71_42455</name>
</gene>
<accession>A0A6B3C654</accession>
<sequence length="1289" mass="138880">MTNTPQRREVLKYAGATGASAAGLSWLTTQSATAAPAFPTATPDPDSAGAFTKTVCKPLDIVVFGNDDSETAHGLTATGSDTVTGGLGQSARVLNPSEPAGYWGGTLKFGVAVSPTGTTYVTVRLWGDEHDSTATEAGFGSRNWRLQLFCEGLQIGYQDEGAVDSLDILDTSPRAPGRFFFHTLPLPEKMTAGKKKVTLEIRSMGRIWSYGQNQAQLYYNQTTPSRGIYRLYTHTEPYFVPPKGEVQGPAPVPVARTGGAEVLDAVKARVQREQTNLLTTATPAAMDGWAMESLAQGYLWSGSPAYQQDAAVERVLQAIDGRYMAWQSDATVLTGSDQQWQGFGRVGLCLALLWDHLGDRLDARVTGSPYEIANAGFEDGGTTPTSWSRPGWASGGGGTWTRDTTVSRTGSASLKLTATTAGGYSYVNSAPRTKVGAGTYTYGAWIRTDGVTGLGAHIDPLFYDASGNLVGGDHKKYASTGTHDWEYVSVDLATPSGATQIELHLRLSGPGTAWFDSVDLVKPAELRNPGFESGGDTPTAWARPGWASGGTWSRDTTVARTGSASLKLTATGDNGYSYVYGTPKVQVGAGTYTYGAWIRTDGVTGLGAHIDPLFYDASGNLVGGDHKKYASTGTHDWEYVSVDLATPSGATQIELHLRLSGPGTAWFDSVDLVKPAELRNPGFESGGDTPTAWARPGWASGGTWSRDTTVARTGSASLKLTATGDNGYSYVYGTPKVQVGAGTYTYGAWIRTDGVTGLGAHIDPLFYDASGNLVGGDHKKYASTGTHDWEYVFLDIATPAGATQVEFHVRLTGPGSAWFDDVDLIAPSVGTAEQPVRRTAYKKMLQSSRDYWRQHFPHYSNQAQICAIGIYQANRGLKLLDADLALPEAKARDYLYQSIGMVAYLGPEDADGNPTKPLGAGYYQVTKAGLTRELGYVGSYGEVTDWLVMMYESVTLGHGGQEAPELREQMIKMVKARGRFRVVDVDGDNARVSRTETVIGWRNEVYPGAIAYASRTAWDSNPLMSAAVFKDPDLVGWTQEMVADGQLWPQLQLISTYNWTRVGLNALRLVSRDWDDFQTLASRPGRLPTGWDGPDFVFTDEENGAVAIKHGQESLFASLYWRARQGVNDYARVHHVTPVDQRSATIRQHSTGTTDDTFTARDWILWDYAINDPGAGGLPPGGFPPPGDTLHQSQQGDVYHLAPVPADVPDPTLGVHFDGVETMLVGRAPFYYCEYGDYLIAMNTSTDKVFTLPARQDFGPARDLATGKTIGAGVRPTVGPRSTLVLHRI</sequence>
<dbReference type="InterPro" id="IPR006311">
    <property type="entry name" value="TAT_signal"/>
</dbReference>
<proteinExistence type="predicted"/>
<evidence type="ECO:0000313" key="2">
    <source>
        <dbReference type="EMBL" id="NEC92285.1"/>
    </source>
</evidence>
<comment type="caution">
    <text evidence="2">The sequence shown here is derived from an EMBL/GenBank/DDBJ whole genome shotgun (WGS) entry which is preliminary data.</text>
</comment>
<keyword evidence="1" id="KW-0732">Signal</keyword>
<feature type="signal peptide" evidence="1">
    <location>
        <begin position="1"/>
        <end position="34"/>
    </location>
</feature>
<dbReference type="Gene3D" id="2.60.120.260">
    <property type="entry name" value="Galactose-binding domain-like"/>
    <property type="match status" value="3"/>
</dbReference>
<evidence type="ECO:0000256" key="1">
    <source>
        <dbReference type="SAM" id="SignalP"/>
    </source>
</evidence>
<name>A0A6B3C654_9ACTN</name>
<feature type="chain" id="PRO_5025531426" evidence="1">
    <location>
        <begin position="35"/>
        <end position="1289"/>
    </location>
</feature>
<dbReference type="RefSeq" id="WP_164323799.1">
    <property type="nucleotide sequence ID" value="NZ_JAAGLU010000064.1"/>
</dbReference>
<protein>
    <submittedName>
        <fullName evidence="2">Tat pathway signal sequence domain protein</fullName>
    </submittedName>
</protein>
<dbReference type="EMBL" id="JAAGLU010000064">
    <property type="protein sequence ID" value="NEC92285.1"/>
    <property type="molecule type" value="Genomic_DNA"/>
</dbReference>